<feature type="domain" description="Major facilitator superfamily (MFS) profile" evidence="9">
    <location>
        <begin position="53"/>
        <end position="457"/>
    </location>
</feature>
<dbReference type="GO" id="GO:0042128">
    <property type="term" value="P:nitrate assimilation"/>
    <property type="evidence" value="ECO:0007669"/>
    <property type="project" value="UniProtKB-UniRule"/>
</dbReference>
<evidence type="ECO:0000313" key="11">
    <source>
        <dbReference type="Proteomes" id="UP001295423"/>
    </source>
</evidence>
<dbReference type="GO" id="GO:0015113">
    <property type="term" value="F:nitrite transmembrane transporter activity"/>
    <property type="evidence" value="ECO:0007669"/>
    <property type="project" value="InterPro"/>
</dbReference>
<feature type="transmembrane region" description="Helical" evidence="8">
    <location>
        <begin position="312"/>
        <end position="332"/>
    </location>
</feature>
<evidence type="ECO:0000256" key="7">
    <source>
        <dbReference type="ARBA" id="ARBA00023136"/>
    </source>
</evidence>
<evidence type="ECO:0000256" key="8">
    <source>
        <dbReference type="RuleBase" id="RU366033"/>
    </source>
</evidence>
<reference evidence="10" key="1">
    <citation type="submission" date="2023-08" db="EMBL/GenBank/DDBJ databases">
        <authorList>
            <person name="Audoor S."/>
            <person name="Bilcke G."/>
        </authorList>
    </citation>
    <scope>NUCLEOTIDE SEQUENCE</scope>
</reference>
<dbReference type="InterPro" id="IPR020846">
    <property type="entry name" value="MFS_dom"/>
</dbReference>
<comment type="caution">
    <text evidence="10">The sequence shown here is derived from an EMBL/GenBank/DDBJ whole genome shotgun (WGS) entry which is preliminary data.</text>
</comment>
<proteinExistence type="inferred from homology"/>
<feature type="transmembrane region" description="Helical" evidence="8">
    <location>
        <begin position="119"/>
        <end position="139"/>
    </location>
</feature>
<dbReference type="AlphaFoldDB" id="A0AAD2G500"/>
<evidence type="ECO:0000256" key="2">
    <source>
        <dbReference type="ARBA" id="ARBA00008432"/>
    </source>
</evidence>
<dbReference type="EMBL" id="CAKOGP040002125">
    <property type="protein sequence ID" value="CAJ1962843.1"/>
    <property type="molecule type" value="Genomic_DNA"/>
</dbReference>
<feature type="transmembrane region" description="Helical" evidence="8">
    <location>
        <begin position="344"/>
        <end position="363"/>
    </location>
</feature>
<dbReference type="InterPro" id="IPR044772">
    <property type="entry name" value="NO3_transporter"/>
</dbReference>
<dbReference type="Proteomes" id="UP001295423">
    <property type="component" value="Unassembled WGS sequence"/>
</dbReference>
<feature type="transmembrane region" description="Helical" evidence="8">
    <location>
        <begin position="58"/>
        <end position="76"/>
    </location>
</feature>
<feature type="transmembrane region" description="Helical" evidence="8">
    <location>
        <begin position="145"/>
        <end position="164"/>
    </location>
</feature>
<feature type="transmembrane region" description="Helical" evidence="8">
    <location>
        <begin position="401"/>
        <end position="422"/>
    </location>
</feature>
<keyword evidence="4 8" id="KW-0812">Transmembrane</keyword>
<keyword evidence="8" id="KW-1003">Cell membrane</keyword>
<name>A0AAD2G500_9STRA</name>
<protein>
    <recommendedName>
        <fullName evidence="8">Nitrate/nitrite transporter</fullName>
    </recommendedName>
</protein>
<evidence type="ECO:0000313" key="10">
    <source>
        <dbReference type="EMBL" id="CAJ1962843.1"/>
    </source>
</evidence>
<comment type="similarity">
    <text evidence="2 8">Belongs to the major facilitator superfamily. Nitrate/nitrite porter (TC 2.A.1.8) family.</text>
</comment>
<feature type="transmembrane region" description="Helical" evidence="8">
    <location>
        <begin position="276"/>
        <end position="300"/>
    </location>
</feature>
<organism evidence="10 11">
    <name type="scientific">Cylindrotheca closterium</name>
    <dbReference type="NCBI Taxonomy" id="2856"/>
    <lineage>
        <taxon>Eukaryota</taxon>
        <taxon>Sar</taxon>
        <taxon>Stramenopiles</taxon>
        <taxon>Ochrophyta</taxon>
        <taxon>Bacillariophyta</taxon>
        <taxon>Bacillariophyceae</taxon>
        <taxon>Bacillariophycidae</taxon>
        <taxon>Bacillariales</taxon>
        <taxon>Bacillariaceae</taxon>
        <taxon>Cylindrotheca</taxon>
    </lineage>
</organism>
<dbReference type="InterPro" id="IPR036259">
    <property type="entry name" value="MFS_trans_sf"/>
</dbReference>
<evidence type="ECO:0000259" key="9">
    <source>
        <dbReference type="PROSITE" id="PS50850"/>
    </source>
</evidence>
<evidence type="ECO:0000256" key="5">
    <source>
        <dbReference type="ARBA" id="ARBA00022989"/>
    </source>
</evidence>
<sequence length="482" mass="52874">MTSSRSVTRTEVDTGSATGWKKYDKYPIEVDRLQDDKATEILLCNFERPHMRAFHCSWFAFFVAFFVWFSITPLIPEIQKSLGLSNEEIWTSNIANVTGTIFMRVLLGPLCDKVGPRILFAVVLGVSAIPAACIGFVHTTTGLTIIRSFIGLAGGTFVMCQYWTSSMFTKEIVATANGLVAGWGNLGAGVTQLLVGTLLFPLFKEIFKGTDNPTENAWRTVCIFPAVLAVITGVFIYKLSDDTPKGNFNELKKNGSMGDPSAIQSFRKGFYNINTWILLIQYGCCFGVELTMNSAAAAYFHDTYRLTTDESAAIASIFGWMNLFARGLGGWISDILNMKWGMRGRLYAQLVLLILEGGLVLIFANSNSLIESINIMVFFSMFVQAAEGSTYGIVPYVDPDALGAVTGIVGAGGNLGAVAFGMAFRDQEIDERKAFFIMGCSILASAVTTIFITIDGHRCILFGKDSVETQTQKRNNLTNIRQ</sequence>
<feature type="transmembrane region" description="Helical" evidence="8">
    <location>
        <begin position="176"/>
        <end position="202"/>
    </location>
</feature>
<dbReference type="SUPFAM" id="SSF103473">
    <property type="entry name" value="MFS general substrate transporter"/>
    <property type="match status" value="1"/>
</dbReference>
<keyword evidence="11" id="KW-1185">Reference proteome</keyword>
<evidence type="ECO:0000256" key="4">
    <source>
        <dbReference type="ARBA" id="ARBA00022692"/>
    </source>
</evidence>
<feature type="transmembrane region" description="Helical" evidence="8">
    <location>
        <begin position="217"/>
        <end position="237"/>
    </location>
</feature>
<dbReference type="PROSITE" id="PS50850">
    <property type="entry name" value="MFS"/>
    <property type="match status" value="1"/>
</dbReference>
<keyword evidence="6 8" id="KW-0534">Nitrate assimilation</keyword>
<dbReference type="CDD" id="cd17341">
    <property type="entry name" value="MFS_NRT2_like"/>
    <property type="match status" value="1"/>
</dbReference>
<dbReference type="GO" id="GO:0015112">
    <property type="term" value="F:nitrate transmembrane transporter activity"/>
    <property type="evidence" value="ECO:0007669"/>
    <property type="project" value="UniProtKB-UniRule"/>
</dbReference>
<keyword evidence="3 8" id="KW-0813">Transport</keyword>
<evidence type="ECO:0000256" key="6">
    <source>
        <dbReference type="ARBA" id="ARBA00023063"/>
    </source>
</evidence>
<gene>
    <name evidence="10" type="ORF">CYCCA115_LOCUS19879</name>
</gene>
<dbReference type="Gene3D" id="1.20.1250.20">
    <property type="entry name" value="MFS general substrate transporter like domains"/>
    <property type="match status" value="2"/>
</dbReference>
<dbReference type="GO" id="GO:0005886">
    <property type="term" value="C:plasma membrane"/>
    <property type="evidence" value="ECO:0007669"/>
    <property type="project" value="UniProtKB-SubCell"/>
</dbReference>
<feature type="transmembrane region" description="Helical" evidence="8">
    <location>
        <begin position="434"/>
        <end position="454"/>
    </location>
</feature>
<dbReference type="Pfam" id="PF07690">
    <property type="entry name" value="MFS_1"/>
    <property type="match status" value="1"/>
</dbReference>
<keyword evidence="5 8" id="KW-1133">Transmembrane helix</keyword>
<keyword evidence="7 8" id="KW-0472">Membrane</keyword>
<accession>A0AAD2G500</accession>
<evidence type="ECO:0000256" key="3">
    <source>
        <dbReference type="ARBA" id="ARBA00022448"/>
    </source>
</evidence>
<comment type="subcellular location">
    <subcellularLocation>
        <location evidence="8">Cell membrane</location>
        <topology evidence="8">Multi-pass membrane protein</topology>
    </subcellularLocation>
    <subcellularLocation>
        <location evidence="1">Membrane</location>
        <topology evidence="1">Multi-pass membrane protein</topology>
    </subcellularLocation>
</comment>
<dbReference type="InterPro" id="IPR004737">
    <property type="entry name" value="NO3_transporter_NarK/NarU-like"/>
</dbReference>
<dbReference type="NCBIfam" id="TIGR00886">
    <property type="entry name" value="2A0108"/>
    <property type="match status" value="1"/>
</dbReference>
<dbReference type="InterPro" id="IPR011701">
    <property type="entry name" value="MFS"/>
</dbReference>
<dbReference type="PANTHER" id="PTHR23515">
    <property type="entry name" value="HIGH-AFFINITY NITRATE TRANSPORTER 2.3"/>
    <property type="match status" value="1"/>
</dbReference>
<feature type="transmembrane region" description="Helical" evidence="8">
    <location>
        <begin position="375"/>
        <end position="394"/>
    </location>
</feature>
<evidence type="ECO:0000256" key="1">
    <source>
        <dbReference type="ARBA" id="ARBA00004141"/>
    </source>
</evidence>